<dbReference type="InterPro" id="IPR023398">
    <property type="entry name" value="TIF_eIF4e-like"/>
</dbReference>
<dbReference type="Pfam" id="PF01652">
    <property type="entry name" value="IF4E"/>
    <property type="match status" value="1"/>
</dbReference>
<evidence type="ECO:0000256" key="7">
    <source>
        <dbReference type="ARBA" id="ARBA00062860"/>
    </source>
</evidence>
<keyword evidence="4" id="KW-0810">Translation regulation</keyword>
<dbReference type="GO" id="GO:0000340">
    <property type="term" value="F:RNA 7-methylguanosine cap binding"/>
    <property type="evidence" value="ECO:0007669"/>
    <property type="project" value="TreeGrafter"/>
</dbReference>
<evidence type="ECO:0000256" key="9">
    <source>
        <dbReference type="SAM" id="MobiDB-lite"/>
    </source>
</evidence>
<evidence type="ECO:0000256" key="2">
    <source>
        <dbReference type="ARBA" id="ARBA00009860"/>
    </source>
</evidence>
<comment type="caution">
    <text evidence="10">The sequence shown here is derived from an EMBL/GenBank/DDBJ whole genome shotgun (WGS) entry which is preliminary data.</text>
</comment>
<dbReference type="GO" id="GO:0016281">
    <property type="term" value="C:eukaryotic translation initiation factor 4F complex"/>
    <property type="evidence" value="ECO:0007669"/>
    <property type="project" value="TreeGrafter"/>
</dbReference>
<name>A0A3M7E9F4_HORWE</name>
<reference evidence="10 11" key="1">
    <citation type="journal article" date="2018" name="BMC Genomics">
        <title>Genomic evidence for intraspecific hybridization in a clonal and extremely halotolerant yeast.</title>
        <authorList>
            <person name="Gostincar C."/>
            <person name="Stajich J.E."/>
            <person name="Zupancic J."/>
            <person name="Zalar P."/>
            <person name="Gunde-Cimerman N."/>
        </authorList>
    </citation>
    <scope>NUCLEOTIDE SEQUENCE [LARGE SCALE GENOMIC DNA]</scope>
    <source>
        <strain evidence="10 11">EXF-2682</strain>
    </source>
</reference>
<dbReference type="FunFam" id="3.30.760.10:FF:000004">
    <property type="entry name" value="Eukaryotic translation initiation factor 4E-1"/>
    <property type="match status" value="1"/>
</dbReference>
<dbReference type="PANTHER" id="PTHR11960">
    <property type="entry name" value="EUKARYOTIC TRANSLATION INITIATION FACTOR 4E RELATED"/>
    <property type="match status" value="1"/>
</dbReference>
<dbReference type="PANTHER" id="PTHR11960:SF8">
    <property type="entry name" value="EUKARYOTIC TRANSLATION INITIATION FACTOR 4E1-RELATED"/>
    <property type="match status" value="1"/>
</dbReference>
<evidence type="ECO:0000256" key="8">
    <source>
        <dbReference type="RuleBase" id="RU004374"/>
    </source>
</evidence>
<feature type="region of interest" description="Disordered" evidence="9">
    <location>
        <begin position="204"/>
        <end position="228"/>
    </location>
</feature>
<dbReference type="PROSITE" id="PS00813">
    <property type="entry name" value="IF4E"/>
    <property type="match status" value="1"/>
</dbReference>
<dbReference type="GO" id="GO:0003743">
    <property type="term" value="F:translation initiation factor activity"/>
    <property type="evidence" value="ECO:0007669"/>
    <property type="project" value="UniProtKB-KW"/>
</dbReference>
<evidence type="ECO:0000256" key="1">
    <source>
        <dbReference type="ARBA" id="ARBA00003021"/>
    </source>
</evidence>
<proteinExistence type="inferred from homology"/>
<evidence type="ECO:0008006" key="12">
    <source>
        <dbReference type="Google" id="ProtNLM"/>
    </source>
</evidence>
<keyword evidence="6 8" id="KW-0648">Protein biosynthesis</keyword>
<keyword evidence="5 8" id="KW-0694">RNA-binding</keyword>
<dbReference type="SUPFAM" id="SSF55418">
    <property type="entry name" value="eIF4e-like"/>
    <property type="match status" value="1"/>
</dbReference>
<dbReference type="AlphaFoldDB" id="A0A3M7E9F4"/>
<dbReference type="GO" id="GO:0006417">
    <property type="term" value="P:regulation of translation"/>
    <property type="evidence" value="ECO:0007669"/>
    <property type="project" value="UniProtKB-KW"/>
</dbReference>
<feature type="region of interest" description="Disordered" evidence="9">
    <location>
        <begin position="252"/>
        <end position="272"/>
    </location>
</feature>
<comment type="subunit">
    <text evidence="7">eIF4F is a multi-subunit complex, the composition of which varies with external and internal environmental conditions. It is composed of at least eIF4A, eIF4E and eIF4G. eIF4E is also known to interact with other partners.</text>
</comment>
<dbReference type="Gene3D" id="3.30.760.10">
    <property type="entry name" value="RNA Cap, Translation Initiation Factor Eif4e"/>
    <property type="match status" value="1"/>
</dbReference>
<accession>A0A3M7E9F4</accession>
<dbReference type="VEuPathDB" id="FungiDB:BTJ68_05568"/>
<feature type="compositionally biased region" description="Low complexity" evidence="9">
    <location>
        <begin position="253"/>
        <end position="264"/>
    </location>
</feature>
<keyword evidence="3 8" id="KW-0396">Initiation factor</keyword>
<evidence type="ECO:0000313" key="11">
    <source>
        <dbReference type="Proteomes" id="UP000269276"/>
    </source>
</evidence>
<sequence length="272" mass="30565">MFTYLQLRTHDTHTPPNMAEVAQPVPNEQVPLDTIPVSPEGGITDATNDKTADDGKVITVFDDPANFNVKHALQNTWTLWFTKPPSGKQDWSELLKEVITFDSVEEFWGIYNNITPASELAQKSDYHLFKRGVRPEWEDPQNKFGGRWSYTFKNGKAQDAAWLDVMLAAIGETLEDEGDNEVMGVVINIRKAFWRVGLWTRTAGQPPKKGSKEAAEVEEGKADREAGKKRLEKIGKRFKDYLKLPDQEQVEFSGHADSAHSGSSRAKAKFAV</sequence>
<comment type="similarity">
    <text evidence="2 8">Belongs to the eukaryotic initiation factor 4E family.</text>
</comment>
<gene>
    <name evidence="10" type="ORF">D0863_04042</name>
</gene>
<evidence type="ECO:0000256" key="5">
    <source>
        <dbReference type="ARBA" id="ARBA00022884"/>
    </source>
</evidence>
<dbReference type="InterPro" id="IPR001040">
    <property type="entry name" value="TIF_eIF_4E"/>
</dbReference>
<evidence type="ECO:0000256" key="6">
    <source>
        <dbReference type="ARBA" id="ARBA00022917"/>
    </source>
</evidence>
<dbReference type="InterPro" id="IPR019770">
    <property type="entry name" value="TIF_eIF_4E_CS"/>
</dbReference>
<organism evidence="10 11">
    <name type="scientific">Hortaea werneckii</name>
    <name type="common">Black yeast</name>
    <name type="synonym">Cladosporium werneckii</name>
    <dbReference type="NCBI Taxonomy" id="91943"/>
    <lineage>
        <taxon>Eukaryota</taxon>
        <taxon>Fungi</taxon>
        <taxon>Dikarya</taxon>
        <taxon>Ascomycota</taxon>
        <taxon>Pezizomycotina</taxon>
        <taxon>Dothideomycetes</taxon>
        <taxon>Dothideomycetidae</taxon>
        <taxon>Mycosphaerellales</taxon>
        <taxon>Teratosphaeriaceae</taxon>
        <taxon>Hortaea</taxon>
    </lineage>
</organism>
<feature type="compositionally biased region" description="Basic and acidic residues" evidence="9">
    <location>
        <begin position="210"/>
        <end position="228"/>
    </location>
</feature>
<comment type="function">
    <text evidence="1">Recognizes and binds the 7-methylguanosine-containing mRNA cap during an early step in the initiation of protein synthesis and facilitates ribosome binding by inducing the unwinding of the mRNAs secondary structures.</text>
</comment>
<evidence type="ECO:0000256" key="3">
    <source>
        <dbReference type="ARBA" id="ARBA00022540"/>
    </source>
</evidence>
<evidence type="ECO:0000256" key="4">
    <source>
        <dbReference type="ARBA" id="ARBA00022845"/>
    </source>
</evidence>
<protein>
    <recommendedName>
        <fullName evidence="12">Eukaryotic translation initiation factor 4E</fullName>
    </recommendedName>
</protein>
<evidence type="ECO:0000313" key="10">
    <source>
        <dbReference type="EMBL" id="RMY73143.1"/>
    </source>
</evidence>
<dbReference type="Proteomes" id="UP000269276">
    <property type="component" value="Unassembled WGS sequence"/>
</dbReference>
<dbReference type="EMBL" id="QWIP01000103">
    <property type="protein sequence ID" value="RMY73143.1"/>
    <property type="molecule type" value="Genomic_DNA"/>
</dbReference>
<dbReference type="OrthoDB" id="590761at2759"/>